<dbReference type="PROSITE" id="PS50893">
    <property type="entry name" value="ABC_TRANSPORTER_2"/>
    <property type="match status" value="1"/>
</dbReference>
<keyword evidence="3" id="KW-0547">Nucleotide-binding</keyword>
<feature type="domain" description="ABC transporter" evidence="8">
    <location>
        <begin position="466"/>
        <end position="705"/>
    </location>
</feature>
<organism evidence="10 11">
    <name type="scientific">Aristolochia fimbriata</name>
    <name type="common">White veined hardy Dutchman's pipe vine</name>
    <dbReference type="NCBI Taxonomy" id="158543"/>
    <lineage>
        <taxon>Eukaryota</taxon>
        <taxon>Viridiplantae</taxon>
        <taxon>Streptophyta</taxon>
        <taxon>Embryophyta</taxon>
        <taxon>Tracheophyta</taxon>
        <taxon>Spermatophyta</taxon>
        <taxon>Magnoliopsida</taxon>
        <taxon>Magnoliidae</taxon>
        <taxon>Piperales</taxon>
        <taxon>Aristolochiaceae</taxon>
        <taxon>Aristolochia</taxon>
    </lineage>
</organism>
<dbReference type="Pfam" id="PF00005">
    <property type="entry name" value="ABC_tran"/>
    <property type="match status" value="1"/>
</dbReference>
<dbReference type="InterPro" id="IPR027417">
    <property type="entry name" value="P-loop_NTPase"/>
</dbReference>
<dbReference type="Gene3D" id="3.40.50.300">
    <property type="entry name" value="P-loop containing nucleotide triphosphate hydrolases"/>
    <property type="match status" value="1"/>
</dbReference>
<feature type="domain" description="ABC transmembrane type-1" evidence="9">
    <location>
        <begin position="151"/>
        <end position="432"/>
    </location>
</feature>
<keyword evidence="5 7" id="KW-1133">Transmembrane helix</keyword>
<dbReference type="EMBL" id="JAINDJ010000005">
    <property type="protein sequence ID" value="KAG9446495.1"/>
    <property type="molecule type" value="Genomic_DNA"/>
</dbReference>
<dbReference type="InterPro" id="IPR039421">
    <property type="entry name" value="Type_1_exporter"/>
</dbReference>
<dbReference type="Pfam" id="PF00664">
    <property type="entry name" value="ABC_membrane"/>
    <property type="match status" value="1"/>
</dbReference>
<evidence type="ECO:0000256" key="2">
    <source>
        <dbReference type="ARBA" id="ARBA00022692"/>
    </source>
</evidence>
<dbReference type="SMART" id="SM00382">
    <property type="entry name" value="AAA"/>
    <property type="match status" value="1"/>
</dbReference>
<evidence type="ECO:0000313" key="10">
    <source>
        <dbReference type="EMBL" id="KAG9446495.1"/>
    </source>
</evidence>
<dbReference type="Proteomes" id="UP000825729">
    <property type="component" value="Unassembled WGS sequence"/>
</dbReference>
<accession>A0AAV7ECC2</accession>
<dbReference type="GO" id="GO:0016020">
    <property type="term" value="C:membrane"/>
    <property type="evidence" value="ECO:0007669"/>
    <property type="project" value="UniProtKB-SubCell"/>
</dbReference>
<dbReference type="GO" id="GO:0016887">
    <property type="term" value="F:ATP hydrolysis activity"/>
    <property type="evidence" value="ECO:0007669"/>
    <property type="project" value="InterPro"/>
</dbReference>
<evidence type="ECO:0008006" key="12">
    <source>
        <dbReference type="Google" id="ProtNLM"/>
    </source>
</evidence>
<dbReference type="InterPro" id="IPR011527">
    <property type="entry name" value="ABC1_TM_dom"/>
</dbReference>
<evidence type="ECO:0000256" key="4">
    <source>
        <dbReference type="ARBA" id="ARBA00022840"/>
    </source>
</evidence>
<dbReference type="InterPro" id="IPR003593">
    <property type="entry name" value="AAA+_ATPase"/>
</dbReference>
<evidence type="ECO:0000313" key="11">
    <source>
        <dbReference type="Proteomes" id="UP000825729"/>
    </source>
</evidence>
<evidence type="ECO:0000259" key="9">
    <source>
        <dbReference type="PROSITE" id="PS50929"/>
    </source>
</evidence>
<gene>
    <name evidence="10" type="ORF">H6P81_012623</name>
</gene>
<dbReference type="PANTHER" id="PTHR43394">
    <property type="entry name" value="ATP-DEPENDENT PERMEASE MDL1, MITOCHONDRIAL"/>
    <property type="match status" value="1"/>
</dbReference>
<evidence type="ECO:0000259" key="8">
    <source>
        <dbReference type="PROSITE" id="PS50893"/>
    </source>
</evidence>
<sequence length="715" mass="80103">MESRLFSVDSPLMSSSLKRQQSPMISIPVRICYPRCSRLHFLHSPRNVNVLRGSHSFSRHSNGRPKRLPSLRAVSAFSSVEGGERGEKSHGFLERALVRFSLLRSVLPGGSWWELPDWEEERGEKRATAVTVSFALKRMWVLVAKDRWIIFFGFLSVFLAAVSEISIPHFLAASIFSAQSQQAATFQRNSKFLALLCFSSGIFSGLRGCCFGIANMILVKRMREMLYSAVLFQDISFFDSETVGDLTSRLGADCQQVSRVIGNDLQFIARNIFQGGGALIFLFSLSWPLALSTLAICSVLVTIMVFYGKYQKRAAKLTQEYSACVTDVAQETFSLMRTVRVYGTEMQESKRFQQWLKKLADLSMRQSMAFGLWISSFNFLYHSTRFTAVLVGGASIMAGHITAEQLTKFILYCEWLIYATWWVGDSWSNLMQSVGASEKVFQLMDLLPSEQFLSEGQKLEQLKGHIQFVNVSFHYASRNLVSVLKNINISIQPSEVVALVGLSGSGKTTLVNLLLRLYEPTEGQILIDGYPLRELDIKWLRENIGYVGQEPRLFRMDVESNIKYGCPREVGHEDVVMAAKLAFAHDFIMSFPDGYGTLVDNDLLSGGQKQRIAIARALLRDPAILIFDEATSALDAESEHFVKEVLTGSGNGSLRKRTVIIIAHRLSTVQAADRIVVMEGGRIVEMGNHSELICQDGAYARLTKKQMDGSMALQN</sequence>
<dbReference type="CDD" id="cd18572">
    <property type="entry name" value="ABC_6TM_TAP"/>
    <property type="match status" value="1"/>
</dbReference>
<dbReference type="AlphaFoldDB" id="A0AAV7ECC2"/>
<evidence type="ECO:0000256" key="1">
    <source>
        <dbReference type="ARBA" id="ARBA00004141"/>
    </source>
</evidence>
<reference evidence="10 11" key="1">
    <citation type="submission" date="2021-07" db="EMBL/GenBank/DDBJ databases">
        <title>The Aristolochia fimbriata genome: insights into angiosperm evolution, floral development and chemical biosynthesis.</title>
        <authorList>
            <person name="Jiao Y."/>
        </authorList>
    </citation>
    <scope>NUCLEOTIDE SEQUENCE [LARGE SCALE GENOMIC DNA]</scope>
    <source>
        <strain evidence="10">IBCAS-2021</strain>
        <tissue evidence="10">Leaf</tissue>
    </source>
</reference>
<protein>
    <recommendedName>
        <fullName evidence="12">ABC transporter B family member 26, chloroplastic</fullName>
    </recommendedName>
</protein>
<keyword evidence="2 7" id="KW-0812">Transmembrane</keyword>
<dbReference type="InterPro" id="IPR017871">
    <property type="entry name" value="ABC_transporter-like_CS"/>
</dbReference>
<dbReference type="GO" id="GO:0015421">
    <property type="term" value="F:ABC-type oligopeptide transporter activity"/>
    <property type="evidence" value="ECO:0007669"/>
    <property type="project" value="TreeGrafter"/>
</dbReference>
<dbReference type="SUPFAM" id="SSF52540">
    <property type="entry name" value="P-loop containing nucleoside triphosphate hydrolases"/>
    <property type="match status" value="1"/>
</dbReference>
<keyword evidence="6 7" id="KW-0472">Membrane</keyword>
<evidence type="ECO:0000256" key="3">
    <source>
        <dbReference type="ARBA" id="ARBA00022741"/>
    </source>
</evidence>
<feature type="transmembrane region" description="Helical" evidence="7">
    <location>
        <begin position="192"/>
        <end position="218"/>
    </location>
</feature>
<dbReference type="PANTHER" id="PTHR43394:SF19">
    <property type="entry name" value="ABC TRANSPORTER B FAMILY"/>
    <property type="match status" value="1"/>
</dbReference>
<dbReference type="SUPFAM" id="SSF90123">
    <property type="entry name" value="ABC transporter transmembrane region"/>
    <property type="match status" value="1"/>
</dbReference>
<evidence type="ECO:0000256" key="6">
    <source>
        <dbReference type="ARBA" id="ARBA00023136"/>
    </source>
</evidence>
<proteinExistence type="predicted"/>
<name>A0AAV7ECC2_ARIFI</name>
<dbReference type="InterPro" id="IPR036640">
    <property type="entry name" value="ABC1_TM_sf"/>
</dbReference>
<dbReference type="InterPro" id="IPR003439">
    <property type="entry name" value="ABC_transporter-like_ATP-bd"/>
</dbReference>
<evidence type="ECO:0000256" key="7">
    <source>
        <dbReference type="SAM" id="Phobius"/>
    </source>
</evidence>
<dbReference type="FunFam" id="3.40.50.300:FF:000218">
    <property type="entry name" value="Multidrug ABC transporter ATP-binding protein"/>
    <property type="match status" value="1"/>
</dbReference>
<comment type="subcellular location">
    <subcellularLocation>
        <location evidence="1">Membrane</location>
        <topology evidence="1">Multi-pass membrane protein</topology>
    </subcellularLocation>
</comment>
<comment type="caution">
    <text evidence="10">The sequence shown here is derived from an EMBL/GenBank/DDBJ whole genome shotgun (WGS) entry which is preliminary data.</text>
</comment>
<keyword evidence="11" id="KW-1185">Reference proteome</keyword>
<keyword evidence="4" id="KW-0067">ATP-binding</keyword>
<feature type="transmembrane region" description="Helical" evidence="7">
    <location>
        <begin position="289"/>
        <end position="307"/>
    </location>
</feature>
<dbReference type="Gene3D" id="1.20.1560.10">
    <property type="entry name" value="ABC transporter type 1, transmembrane domain"/>
    <property type="match status" value="1"/>
</dbReference>
<feature type="transmembrane region" description="Helical" evidence="7">
    <location>
        <begin position="148"/>
        <end position="172"/>
    </location>
</feature>
<dbReference type="PROSITE" id="PS00211">
    <property type="entry name" value="ABC_TRANSPORTER_1"/>
    <property type="match status" value="1"/>
</dbReference>
<dbReference type="GO" id="GO:0005524">
    <property type="term" value="F:ATP binding"/>
    <property type="evidence" value="ECO:0007669"/>
    <property type="project" value="UniProtKB-KW"/>
</dbReference>
<dbReference type="PROSITE" id="PS50929">
    <property type="entry name" value="ABC_TM1F"/>
    <property type="match status" value="1"/>
</dbReference>
<evidence type="ECO:0000256" key="5">
    <source>
        <dbReference type="ARBA" id="ARBA00022989"/>
    </source>
</evidence>